<dbReference type="Pfam" id="PF14542">
    <property type="entry name" value="Acetyltransf_CG"/>
    <property type="match status" value="1"/>
</dbReference>
<dbReference type="GO" id="GO:0016747">
    <property type="term" value="F:acyltransferase activity, transferring groups other than amino-acyl groups"/>
    <property type="evidence" value="ECO:0007669"/>
    <property type="project" value="InterPro"/>
</dbReference>
<reference evidence="3 4" key="1">
    <citation type="submission" date="2016-12" db="EMBL/GenBank/DDBJ databases">
        <authorList>
            <person name="Song W.-J."/>
            <person name="Kurnit D.M."/>
        </authorList>
    </citation>
    <scope>NUCLEOTIDE SEQUENCE [LARGE SCALE GENOMIC DNA]</scope>
    <source>
        <strain evidence="3 4">DSM 12503</strain>
    </source>
</reference>
<dbReference type="InterPro" id="IPR016181">
    <property type="entry name" value="Acyl_CoA_acyltransferase"/>
</dbReference>
<dbReference type="RefSeq" id="WP_073590212.1">
    <property type="nucleotide sequence ID" value="NZ_FRFD01000010.1"/>
</dbReference>
<dbReference type="PANTHER" id="PTHR31435:SF10">
    <property type="entry name" value="BSR4717 PROTEIN"/>
    <property type="match status" value="1"/>
</dbReference>
<dbReference type="CDD" id="cd04301">
    <property type="entry name" value="NAT_SF"/>
    <property type="match status" value="1"/>
</dbReference>
<dbReference type="PANTHER" id="PTHR31435">
    <property type="entry name" value="PROTEIN NATD1"/>
    <property type="match status" value="1"/>
</dbReference>
<evidence type="ECO:0000313" key="4">
    <source>
        <dbReference type="Proteomes" id="UP000184612"/>
    </source>
</evidence>
<feature type="domain" description="N-acetyltransferase" evidence="1">
    <location>
        <begin position="1"/>
        <end position="91"/>
    </location>
</feature>
<dbReference type="PROSITE" id="PS51729">
    <property type="entry name" value="GNAT_YJDJ"/>
    <property type="match status" value="1"/>
</dbReference>
<dbReference type="PROSITE" id="PS51186">
    <property type="entry name" value="GNAT"/>
    <property type="match status" value="1"/>
</dbReference>
<dbReference type="InterPro" id="IPR031165">
    <property type="entry name" value="GNAT_YJDJ"/>
</dbReference>
<dbReference type="AlphaFoldDB" id="A0A1M7YHH1"/>
<name>A0A1M7YHH1_9FIRM</name>
<organism evidence="3 4">
    <name type="scientific">Anaerocolumna xylanovorans DSM 12503</name>
    <dbReference type="NCBI Taxonomy" id="1121345"/>
    <lineage>
        <taxon>Bacteria</taxon>
        <taxon>Bacillati</taxon>
        <taxon>Bacillota</taxon>
        <taxon>Clostridia</taxon>
        <taxon>Lachnospirales</taxon>
        <taxon>Lachnospiraceae</taxon>
        <taxon>Anaerocolumna</taxon>
    </lineage>
</organism>
<feature type="domain" description="N-acetyltransferase" evidence="2">
    <location>
        <begin position="2"/>
        <end position="90"/>
    </location>
</feature>
<dbReference type="InterPro" id="IPR000182">
    <property type="entry name" value="GNAT_dom"/>
</dbReference>
<evidence type="ECO:0000313" key="3">
    <source>
        <dbReference type="EMBL" id="SHO51968.1"/>
    </source>
</evidence>
<accession>A0A1M7YHH1</accession>
<dbReference type="Gene3D" id="3.40.630.30">
    <property type="match status" value="1"/>
</dbReference>
<proteinExistence type="predicted"/>
<dbReference type="STRING" id="1121345.SAMN02745217_03428"/>
<evidence type="ECO:0000259" key="1">
    <source>
        <dbReference type="PROSITE" id="PS51186"/>
    </source>
</evidence>
<protein>
    <submittedName>
        <fullName evidence="3">Uncharacterized protein</fullName>
    </submittedName>
</protein>
<keyword evidence="4" id="KW-1185">Reference proteome</keyword>
<gene>
    <name evidence="3" type="ORF">SAMN02745217_03428</name>
</gene>
<dbReference type="SUPFAM" id="SSF55729">
    <property type="entry name" value="Acyl-CoA N-acyltransferases (Nat)"/>
    <property type="match status" value="1"/>
</dbReference>
<dbReference type="InterPro" id="IPR045057">
    <property type="entry name" value="Gcn5-rel_NAT"/>
</dbReference>
<dbReference type="OrthoDB" id="9793389at2"/>
<evidence type="ECO:0000259" key="2">
    <source>
        <dbReference type="PROSITE" id="PS51729"/>
    </source>
</evidence>
<sequence>MEFKHETNRIYLADGTGKTIAEVTFPDINQNSVEINHTFVDDSLRGQGVAGKLMEELVKRLRAEGKTAVLTCSYAIGWFEKNKGNEDLISR</sequence>
<dbReference type="Proteomes" id="UP000184612">
    <property type="component" value="Unassembled WGS sequence"/>
</dbReference>
<dbReference type="EMBL" id="FRFD01000010">
    <property type="protein sequence ID" value="SHO51968.1"/>
    <property type="molecule type" value="Genomic_DNA"/>
</dbReference>